<dbReference type="ExpressionAtlas" id="M8BHD1">
    <property type="expression patterns" value="baseline"/>
</dbReference>
<dbReference type="PANTHER" id="PTHR35546:SF82">
    <property type="entry name" value="F-BOX DOMAIN-CONTAINING PROTEIN"/>
    <property type="match status" value="1"/>
</dbReference>
<dbReference type="SUPFAM" id="SSF81383">
    <property type="entry name" value="F-box domain"/>
    <property type="match status" value="1"/>
</dbReference>
<accession>M8BHD1</accession>
<dbReference type="EnsemblPlants" id="EMT24380">
    <property type="protein sequence ID" value="EMT24380"/>
    <property type="gene ID" value="F775_21632"/>
</dbReference>
<dbReference type="Gene3D" id="1.20.1280.50">
    <property type="match status" value="1"/>
</dbReference>
<evidence type="ECO:0000256" key="1">
    <source>
        <dbReference type="SAM" id="MobiDB-lite"/>
    </source>
</evidence>
<sequence length="379" mass="42430">MSRGGGGGDGVTEQDTPPATSPRGRSEDAPSRSPSLPVVAPEKKKKLMREHEQQPSAELPDDVLIEILSRVGYKSLCRFKCVSRPWLDLCSGLDIRKRRSPQTLSGLYFFGQEHDEGLQFHDLAGGAPPLFNAGLSFLASYHYQRYSVEKCCGGLLLCMCWKPRSVQVDCDYVVCNPATDKCTVLPAIEVRDRPETLRLVGGHLCDIDLAERFLGFDTANPSNFVVVVPLAYYFDVIGELAIYSSETGRWTFALNEWSRDAMVRRDQPAIFLNGIIHLTTFDSSIVTVDREGKIWREIKAPCVSEAIGLSQGCLHTWSVDDCCQLFVWVLEDYASGKWTLKHTANVLGLFGRHSCKDDSPTRCWQFIQIIIHFSLLMGR</sequence>
<dbReference type="Pfam" id="PF07734">
    <property type="entry name" value="FBA_1"/>
    <property type="match status" value="1"/>
</dbReference>
<reference evidence="2" key="1">
    <citation type="submission" date="2015-06" db="UniProtKB">
        <authorList>
            <consortium name="EnsemblPlants"/>
        </authorList>
    </citation>
    <scope>IDENTIFICATION</scope>
</reference>
<feature type="region of interest" description="Disordered" evidence="1">
    <location>
        <begin position="1"/>
        <end position="55"/>
    </location>
</feature>
<organism evidence="2">
    <name type="scientific">Aegilops tauschii</name>
    <name type="common">Tausch's goatgrass</name>
    <name type="synonym">Aegilops squarrosa</name>
    <dbReference type="NCBI Taxonomy" id="37682"/>
    <lineage>
        <taxon>Eukaryota</taxon>
        <taxon>Viridiplantae</taxon>
        <taxon>Streptophyta</taxon>
        <taxon>Embryophyta</taxon>
        <taxon>Tracheophyta</taxon>
        <taxon>Spermatophyta</taxon>
        <taxon>Magnoliopsida</taxon>
        <taxon>Liliopsida</taxon>
        <taxon>Poales</taxon>
        <taxon>Poaceae</taxon>
        <taxon>BOP clade</taxon>
        <taxon>Pooideae</taxon>
        <taxon>Triticodae</taxon>
        <taxon>Triticeae</taxon>
        <taxon>Triticinae</taxon>
        <taxon>Aegilops</taxon>
    </lineage>
</organism>
<proteinExistence type="predicted"/>
<dbReference type="PANTHER" id="PTHR35546">
    <property type="entry name" value="F-BOX PROTEIN INTERACTION DOMAIN PROTEIN-RELATED"/>
    <property type="match status" value="1"/>
</dbReference>
<dbReference type="InterPro" id="IPR006527">
    <property type="entry name" value="F-box-assoc_dom_typ1"/>
</dbReference>
<dbReference type="InterPro" id="IPR036047">
    <property type="entry name" value="F-box-like_dom_sf"/>
</dbReference>
<dbReference type="AlphaFoldDB" id="M8BHD1"/>
<feature type="compositionally biased region" description="Gly residues" evidence="1">
    <location>
        <begin position="1"/>
        <end position="10"/>
    </location>
</feature>
<dbReference type="Pfam" id="PF00646">
    <property type="entry name" value="F-box"/>
    <property type="match status" value="1"/>
</dbReference>
<dbReference type="InterPro" id="IPR001810">
    <property type="entry name" value="F-box_dom"/>
</dbReference>
<evidence type="ECO:0000313" key="2">
    <source>
        <dbReference type="EnsemblPlants" id="EMT24380"/>
    </source>
</evidence>
<protein>
    <submittedName>
        <fullName evidence="2">Uncharacterized protein</fullName>
    </submittedName>
</protein>
<dbReference type="InterPro" id="IPR055290">
    <property type="entry name" value="At3g26010-like"/>
</dbReference>
<name>M8BHD1_AEGTA</name>
<dbReference type="SMART" id="SM00256">
    <property type="entry name" value="FBOX"/>
    <property type="match status" value="1"/>
</dbReference>